<feature type="binding site" evidence="3">
    <location>
        <position position="200"/>
    </location>
    <ligand>
        <name>Mn(2+)</name>
        <dbReference type="ChEBI" id="CHEBI:29035"/>
        <label>1</label>
    </ligand>
</feature>
<organism evidence="6 7">
    <name type="scientific">Oidiodendron maius (strain Zn)</name>
    <dbReference type="NCBI Taxonomy" id="913774"/>
    <lineage>
        <taxon>Eukaryota</taxon>
        <taxon>Fungi</taxon>
        <taxon>Dikarya</taxon>
        <taxon>Ascomycota</taxon>
        <taxon>Pezizomycotina</taxon>
        <taxon>Leotiomycetes</taxon>
        <taxon>Leotiomycetes incertae sedis</taxon>
        <taxon>Myxotrichaceae</taxon>
        <taxon>Oidiodendron</taxon>
    </lineage>
</organism>
<dbReference type="InterPro" id="IPR020855">
    <property type="entry name" value="Ureohydrolase_Mn_BS"/>
</dbReference>
<dbReference type="STRING" id="913774.A0A0C3CVA3"/>
<dbReference type="AlphaFoldDB" id="A0A0C3CVA3"/>
<dbReference type="InterPro" id="IPR023696">
    <property type="entry name" value="Ureohydrolase_dom_sf"/>
</dbReference>
<dbReference type="OrthoDB" id="288726at2759"/>
<feature type="binding site" evidence="3">
    <location>
        <position position="173"/>
    </location>
    <ligand>
        <name>Mn(2+)</name>
        <dbReference type="ChEBI" id="CHEBI:29035"/>
        <label>1</label>
    </ligand>
</feature>
<evidence type="ECO:0000256" key="2">
    <source>
        <dbReference type="ARBA" id="ARBA00022801"/>
    </source>
</evidence>
<comment type="similarity">
    <text evidence="4 5">Belongs to the arginase family.</text>
</comment>
<reference evidence="7" key="2">
    <citation type="submission" date="2015-01" db="EMBL/GenBank/DDBJ databases">
        <title>Evolutionary Origins and Diversification of the Mycorrhizal Mutualists.</title>
        <authorList>
            <consortium name="DOE Joint Genome Institute"/>
            <consortium name="Mycorrhizal Genomics Consortium"/>
            <person name="Kohler A."/>
            <person name="Kuo A."/>
            <person name="Nagy L.G."/>
            <person name="Floudas D."/>
            <person name="Copeland A."/>
            <person name="Barry K.W."/>
            <person name="Cichocki N."/>
            <person name="Veneault-Fourrey C."/>
            <person name="LaButti K."/>
            <person name="Lindquist E.A."/>
            <person name="Lipzen A."/>
            <person name="Lundell T."/>
            <person name="Morin E."/>
            <person name="Murat C."/>
            <person name="Riley R."/>
            <person name="Ohm R."/>
            <person name="Sun H."/>
            <person name="Tunlid A."/>
            <person name="Henrissat B."/>
            <person name="Grigoriev I.V."/>
            <person name="Hibbett D.S."/>
            <person name="Martin F."/>
        </authorList>
    </citation>
    <scope>NUCLEOTIDE SEQUENCE [LARGE SCALE GENOMIC DNA]</scope>
    <source>
        <strain evidence="7">Zn</strain>
    </source>
</reference>
<dbReference type="EMBL" id="KN832874">
    <property type="protein sequence ID" value="KIN02939.1"/>
    <property type="molecule type" value="Genomic_DNA"/>
</dbReference>
<dbReference type="PROSITE" id="PS51409">
    <property type="entry name" value="ARGINASE_2"/>
    <property type="match status" value="1"/>
</dbReference>
<feature type="binding site" evidence="3">
    <location>
        <position position="297"/>
    </location>
    <ligand>
        <name>Mn(2+)</name>
        <dbReference type="ChEBI" id="CHEBI:29035"/>
        <label>1</label>
    </ligand>
</feature>
<keyword evidence="7" id="KW-1185">Reference proteome</keyword>
<dbReference type="GO" id="GO:0046872">
    <property type="term" value="F:metal ion binding"/>
    <property type="evidence" value="ECO:0007669"/>
    <property type="project" value="UniProtKB-KW"/>
</dbReference>
<dbReference type="Pfam" id="PF00491">
    <property type="entry name" value="Arginase"/>
    <property type="match status" value="1"/>
</dbReference>
<evidence type="ECO:0000313" key="6">
    <source>
        <dbReference type="EMBL" id="KIN02939.1"/>
    </source>
</evidence>
<dbReference type="CDD" id="cd11592">
    <property type="entry name" value="Agmatinase_PAH"/>
    <property type="match status" value="1"/>
</dbReference>
<evidence type="ECO:0000313" key="7">
    <source>
        <dbReference type="Proteomes" id="UP000054321"/>
    </source>
</evidence>
<dbReference type="PANTHER" id="PTHR11358:SF30">
    <property type="entry name" value="AGMATINASE 1-RELATED"/>
    <property type="match status" value="1"/>
</dbReference>
<dbReference type="PIRSF" id="PIRSF036979">
    <property type="entry name" value="Arginase"/>
    <property type="match status" value="1"/>
</dbReference>
<dbReference type="Proteomes" id="UP000054321">
    <property type="component" value="Unassembled WGS sequence"/>
</dbReference>
<proteinExistence type="inferred from homology"/>
<keyword evidence="1 3" id="KW-0479">Metal-binding</keyword>
<dbReference type="HOGENOM" id="CLU_039478_1_0_1"/>
<reference evidence="6 7" key="1">
    <citation type="submission" date="2014-04" db="EMBL/GenBank/DDBJ databases">
        <authorList>
            <consortium name="DOE Joint Genome Institute"/>
            <person name="Kuo A."/>
            <person name="Martino E."/>
            <person name="Perotto S."/>
            <person name="Kohler A."/>
            <person name="Nagy L.G."/>
            <person name="Floudas D."/>
            <person name="Copeland A."/>
            <person name="Barry K.W."/>
            <person name="Cichocki N."/>
            <person name="Veneault-Fourrey C."/>
            <person name="LaButti K."/>
            <person name="Lindquist E.A."/>
            <person name="Lipzen A."/>
            <person name="Lundell T."/>
            <person name="Morin E."/>
            <person name="Murat C."/>
            <person name="Sun H."/>
            <person name="Tunlid A."/>
            <person name="Henrissat B."/>
            <person name="Grigoriev I.V."/>
            <person name="Hibbett D.S."/>
            <person name="Martin F."/>
            <person name="Nordberg H.P."/>
            <person name="Cantor M.N."/>
            <person name="Hua S.X."/>
        </authorList>
    </citation>
    <scope>NUCLEOTIDE SEQUENCE [LARGE SCALE GENOMIC DNA]</scope>
    <source>
        <strain evidence="6 7">Zn</strain>
    </source>
</reference>
<protein>
    <recommendedName>
        <fullName evidence="8">Agmatinase</fullName>
    </recommendedName>
</protein>
<dbReference type="PRINTS" id="PR00116">
    <property type="entry name" value="ARGINASE"/>
</dbReference>
<evidence type="ECO:0008006" key="8">
    <source>
        <dbReference type="Google" id="ProtNLM"/>
    </source>
</evidence>
<keyword evidence="2 5" id="KW-0378">Hydrolase</keyword>
<feature type="binding site" evidence="3">
    <location>
        <position position="196"/>
    </location>
    <ligand>
        <name>Mn(2+)</name>
        <dbReference type="ChEBI" id="CHEBI:29035"/>
        <label>1</label>
    </ligand>
</feature>
<dbReference type="Gene3D" id="3.40.800.10">
    <property type="entry name" value="Ureohydrolase domain"/>
    <property type="match status" value="1"/>
</dbReference>
<sequence>MHIPNTINKVLLPLVAATYKTANEDITEIPGPTFSTFGDFPDDIQYSGIVTFAHLNATNCFAREADSSFDIGIVGIPFDLGVTYRPGARFGPAGTRMGSRRLAPYMAYSMDHLVNPLRDWATVVDCGDIANSAYDKLEALGDLERGWRAIGTKASKNREKSDNVRIIGIGGDHTITLPALRAINDTWGKVAVLHFDSHLDTWDPKQLGGGLTKYAEVSHGSMLHIAHEEGLLSDKGNMHIGSRSMLFDKTYDLENDKRCGFSYIRAREIDQLGIEKIIEKIVQTVGDEYVYLSVDIDVLDPAFAPATGTIEPGGWTTRDLLNIIEGLSRAGVRIVGADVVEFTPVYDNSAETTAIAVTHIIYEILQWMVKIPVRKS</sequence>
<keyword evidence="3" id="KW-0464">Manganese</keyword>
<feature type="binding site" evidence="3">
    <location>
        <position position="295"/>
    </location>
    <ligand>
        <name>Mn(2+)</name>
        <dbReference type="ChEBI" id="CHEBI:29035"/>
        <label>1</label>
    </ligand>
</feature>
<evidence type="ECO:0000256" key="3">
    <source>
        <dbReference type="PIRSR" id="PIRSR036979-1"/>
    </source>
</evidence>
<accession>A0A0C3CVA3</accession>
<evidence type="ECO:0000256" key="4">
    <source>
        <dbReference type="PROSITE-ProRule" id="PRU00742"/>
    </source>
</evidence>
<gene>
    <name evidence="6" type="ORF">OIDMADRAFT_102838</name>
</gene>
<dbReference type="GO" id="GO:0008783">
    <property type="term" value="F:agmatinase activity"/>
    <property type="evidence" value="ECO:0007669"/>
    <property type="project" value="TreeGrafter"/>
</dbReference>
<name>A0A0C3CVA3_OIDMZ</name>
<evidence type="ECO:0000256" key="5">
    <source>
        <dbReference type="RuleBase" id="RU003684"/>
    </source>
</evidence>
<dbReference type="SUPFAM" id="SSF52768">
    <property type="entry name" value="Arginase/deacetylase"/>
    <property type="match status" value="1"/>
</dbReference>
<evidence type="ECO:0000256" key="1">
    <source>
        <dbReference type="ARBA" id="ARBA00022723"/>
    </source>
</evidence>
<feature type="binding site" evidence="3">
    <location>
        <position position="198"/>
    </location>
    <ligand>
        <name>Mn(2+)</name>
        <dbReference type="ChEBI" id="CHEBI:29035"/>
        <label>1</label>
    </ligand>
</feature>
<dbReference type="PROSITE" id="PS01053">
    <property type="entry name" value="ARGINASE_1"/>
    <property type="match status" value="1"/>
</dbReference>
<dbReference type="InParanoid" id="A0A0C3CVA3"/>
<comment type="cofactor">
    <cofactor evidence="3">
        <name>Mn(2+)</name>
        <dbReference type="ChEBI" id="CHEBI:29035"/>
    </cofactor>
    <text evidence="3">Binds 2 manganese ions per subunit.</text>
</comment>
<dbReference type="GO" id="GO:0033389">
    <property type="term" value="P:putrescine biosynthetic process from arginine, via agmatine"/>
    <property type="evidence" value="ECO:0007669"/>
    <property type="project" value="TreeGrafter"/>
</dbReference>
<dbReference type="InterPro" id="IPR006035">
    <property type="entry name" value="Ureohydrolase"/>
</dbReference>
<dbReference type="PANTHER" id="PTHR11358">
    <property type="entry name" value="ARGINASE/AGMATINASE"/>
    <property type="match status" value="1"/>
</dbReference>